<dbReference type="AlphaFoldDB" id="A0A6I6Y925"/>
<keyword evidence="2 7" id="KW-0813">Transport</keyword>
<evidence type="ECO:0000256" key="3">
    <source>
        <dbReference type="ARBA" id="ARBA00022452"/>
    </source>
</evidence>
<dbReference type="EMBL" id="CP026115">
    <property type="protein sequence ID" value="QHG68105.1"/>
    <property type="molecule type" value="Genomic_DNA"/>
</dbReference>
<dbReference type="Gene3D" id="2.170.130.10">
    <property type="entry name" value="TonB-dependent receptor, plug domain"/>
    <property type="match status" value="1"/>
</dbReference>
<dbReference type="Pfam" id="PF07715">
    <property type="entry name" value="Plug"/>
    <property type="match status" value="1"/>
</dbReference>
<keyword evidence="4 7" id="KW-0812">Transmembrane</keyword>
<proteinExistence type="inferred from homology"/>
<keyword evidence="9" id="KW-0675">Receptor</keyword>
<comment type="similarity">
    <text evidence="7">Belongs to the TonB-dependent receptor family.</text>
</comment>
<dbReference type="InterPro" id="IPR037066">
    <property type="entry name" value="Plug_dom_sf"/>
</dbReference>
<dbReference type="Proteomes" id="UP000464480">
    <property type="component" value="Chromosome"/>
</dbReference>
<evidence type="ECO:0000313" key="10">
    <source>
        <dbReference type="Proteomes" id="UP000464480"/>
    </source>
</evidence>
<evidence type="ECO:0000256" key="6">
    <source>
        <dbReference type="ARBA" id="ARBA00023237"/>
    </source>
</evidence>
<evidence type="ECO:0000256" key="1">
    <source>
        <dbReference type="ARBA" id="ARBA00004571"/>
    </source>
</evidence>
<name>A0A6I6Y925_PSEPU</name>
<keyword evidence="6 7" id="KW-0998">Cell outer membrane</keyword>
<dbReference type="SUPFAM" id="SSF56935">
    <property type="entry name" value="Porins"/>
    <property type="match status" value="1"/>
</dbReference>
<gene>
    <name evidence="9" type="ORF">C2H86_28320</name>
</gene>
<evidence type="ECO:0000256" key="7">
    <source>
        <dbReference type="PROSITE-ProRule" id="PRU01360"/>
    </source>
</evidence>
<protein>
    <submittedName>
        <fullName evidence="9">TonB-dependent receptor plug domain-containing protein</fullName>
    </submittedName>
</protein>
<comment type="subcellular location">
    <subcellularLocation>
        <location evidence="1 7">Cell outer membrane</location>
        <topology evidence="1 7">Multi-pass membrane protein</topology>
    </subcellularLocation>
</comment>
<evidence type="ECO:0000313" key="9">
    <source>
        <dbReference type="EMBL" id="QHG68105.1"/>
    </source>
</evidence>
<dbReference type="InterPro" id="IPR036942">
    <property type="entry name" value="Beta-barrel_TonB_sf"/>
</dbReference>
<dbReference type="Gene3D" id="3.55.50.30">
    <property type="match status" value="1"/>
</dbReference>
<dbReference type="SMART" id="SM00965">
    <property type="entry name" value="STN"/>
    <property type="match status" value="1"/>
</dbReference>
<dbReference type="Gene3D" id="2.40.170.20">
    <property type="entry name" value="TonB-dependent receptor, beta-barrel domain"/>
    <property type="match status" value="1"/>
</dbReference>
<reference evidence="9 10" key="1">
    <citation type="submission" date="2020-02" db="EMBL/GenBank/DDBJ databases">
        <title>Pseudomonas Putida W5 Complete Genome Assembly.</title>
        <authorList>
            <person name="Yuan Z.-C."/>
            <person name="Shaw G.A."/>
            <person name="Cusano A.D."/>
            <person name="Caddey B.J."/>
            <person name="Weselowski B.J."/>
        </authorList>
    </citation>
    <scope>NUCLEOTIDE SEQUENCE [LARGE SCALE GENOMIC DNA]</scope>
    <source>
        <strain evidence="9 10">W5</strain>
    </source>
</reference>
<keyword evidence="5 7" id="KW-0472">Membrane</keyword>
<evidence type="ECO:0000256" key="4">
    <source>
        <dbReference type="ARBA" id="ARBA00022692"/>
    </source>
</evidence>
<dbReference type="GO" id="GO:0009279">
    <property type="term" value="C:cell outer membrane"/>
    <property type="evidence" value="ECO:0007669"/>
    <property type="project" value="UniProtKB-SubCell"/>
</dbReference>
<accession>A0A6I6Y925</accession>
<dbReference type="InterPro" id="IPR011662">
    <property type="entry name" value="Secretin/TonB_short_N"/>
</dbReference>
<feature type="domain" description="Secretin/TonB short N-terminal" evidence="8">
    <location>
        <begin position="77"/>
        <end position="127"/>
    </location>
</feature>
<organism evidence="9 10">
    <name type="scientific">Pseudomonas putida</name>
    <name type="common">Arthrobacter siderocapsulatus</name>
    <dbReference type="NCBI Taxonomy" id="303"/>
    <lineage>
        <taxon>Bacteria</taxon>
        <taxon>Pseudomonadati</taxon>
        <taxon>Pseudomonadota</taxon>
        <taxon>Gammaproteobacteria</taxon>
        <taxon>Pseudomonadales</taxon>
        <taxon>Pseudomonadaceae</taxon>
        <taxon>Pseudomonas</taxon>
    </lineage>
</organism>
<dbReference type="InterPro" id="IPR012910">
    <property type="entry name" value="Plug_dom"/>
</dbReference>
<evidence type="ECO:0000256" key="5">
    <source>
        <dbReference type="ARBA" id="ARBA00023136"/>
    </source>
</evidence>
<evidence type="ECO:0000259" key="8">
    <source>
        <dbReference type="SMART" id="SM00965"/>
    </source>
</evidence>
<sequence length="946" mass="106363">MTQTTSRKPRSARGWSLRLKSVAGAGVLGMCSVLAMLPASAEEATQPGSELAQVHAFDIPAQKLAIALITFGQQSGLQVSVDPDLLEGQQSTVVSGHLSSEAALAQLLLGTGITWDYEYGTLMFRLLQADNGAIELHNTVILGDTEENSYMGAKVIDRKAIQAFPGANGDITTLLQMHPSVQFSTEQKSSNTPGEIDPADISINGAKFYQNNFMIDGISINNDLDPGAHGYNETRQFDSAPSRSHGIALDADLLEEIKVYDSNVPVEYGGFNGGVVDAITRRPSHDLHGKLSYAMTRSEWTSYHITRENKETFDTSSNEKNQPEFTKTTLRGTLEGHFTDDFGALFNFSQKRSYLPLRTYANGYNSPDNDNEQEQTRALDNFLLKTYWNVNDRLTLDTSIVYAPQENTYYREDYRDSGYTNINGGWQGSFKAIYEGDNARWTQQLAVGNLYASRDSDRNQEIKWYWSDSKDWGNPDDSNARSAEGGFGSLYQTQRSIDYKLKADWQTFSVGAAAHSLTTGLELGYQRASWEREDDALSITTLKRDNGVCSGSDPWCSNGLLLNGNNRQWGSAMMVYGAGKIDMTQKKYALFVQDEIGYGNLTLRPGLRFEGDDYMEKKSLAPRFAGDYDFFGDRSTVLVFGANRYYGRNLFKYRLADGRQQFTSRYTRATQTSDWVLSSQNKNMSKFSSMDIPYDDELMLGLNQRWFDTEFQLKYVNRKGHDQIYRTRPYYNLDAKDIPEGYSKDYYAYLNAGTSETENISLTVTPMQPLRFRGTSTSVQLALDWSRTKSGYGATYEAGLDGDELAGNDVVLDGKRIPYNELPGSDYNRPWTARLTTITDIPQWNLSISNFLRYRGAYDQVVNLDEDIEVDGEVLSRYETVATPAAPTWDMKLAWDIPTGKDQAFFVNVDITNVTDKVNKITSRESVSLVSYEVGRQYWLEVGYRF</sequence>
<dbReference type="PROSITE" id="PS52016">
    <property type="entry name" value="TONB_DEPENDENT_REC_3"/>
    <property type="match status" value="1"/>
</dbReference>
<keyword evidence="3 7" id="KW-1134">Transmembrane beta strand</keyword>
<evidence type="ECO:0000256" key="2">
    <source>
        <dbReference type="ARBA" id="ARBA00022448"/>
    </source>
</evidence>
<dbReference type="InterPro" id="IPR039426">
    <property type="entry name" value="TonB-dep_rcpt-like"/>
</dbReference>